<protein>
    <submittedName>
        <fullName evidence="2">Uncharacterized protein</fullName>
    </submittedName>
</protein>
<dbReference type="EMBL" id="WUWG01000008">
    <property type="protein sequence ID" value="MXU66780.1"/>
    <property type="molecule type" value="Genomic_DNA"/>
</dbReference>
<evidence type="ECO:0000256" key="1">
    <source>
        <dbReference type="SAM" id="Phobius"/>
    </source>
</evidence>
<organism evidence="2 3">
    <name type="scientific">Oceanomicrobium pacificus</name>
    <dbReference type="NCBI Taxonomy" id="2692916"/>
    <lineage>
        <taxon>Bacteria</taxon>
        <taxon>Pseudomonadati</taxon>
        <taxon>Pseudomonadota</taxon>
        <taxon>Alphaproteobacteria</taxon>
        <taxon>Rhodobacterales</taxon>
        <taxon>Paracoccaceae</taxon>
        <taxon>Oceanomicrobium</taxon>
    </lineage>
</organism>
<reference evidence="2 3" key="1">
    <citation type="submission" date="2019-12" db="EMBL/GenBank/DDBJ databases">
        <title>Strain KN286 was isolated from seawater, which was collected from Caroline Seamount in the tropical western Pacific.</title>
        <authorList>
            <person name="Wang Q."/>
        </authorList>
    </citation>
    <scope>NUCLEOTIDE SEQUENCE [LARGE SCALE GENOMIC DNA]</scope>
    <source>
        <strain evidence="2 3">KN286</strain>
    </source>
</reference>
<gene>
    <name evidence="2" type="ORF">GSH16_15125</name>
</gene>
<name>A0A6B0TQ26_9RHOB</name>
<evidence type="ECO:0000313" key="2">
    <source>
        <dbReference type="EMBL" id="MXU66780.1"/>
    </source>
</evidence>
<proteinExistence type="predicted"/>
<keyword evidence="1" id="KW-0812">Transmembrane</keyword>
<keyword evidence="1" id="KW-1133">Transmembrane helix</keyword>
<keyword evidence="1" id="KW-0472">Membrane</keyword>
<dbReference type="AlphaFoldDB" id="A0A6B0TQ26"/>
<accession>A0A6B0TQ26</accession>
<sequence>MIVKAVFLFLIAIAVLGMFGKLRMPRLPGAKGPKFVTRTCKACGAPVPGGGTCPCGRNR</sequence>
<keyword evidence="3" id="KW-1185">Reference proteome</keyword>
<evidence type="ECO:0000313" key="3">
    <source>
        <dbReference type="Proteomes" id="UP000436016"/>
    </source>
</evidence>
<comment type="caution">
    <text evidence="2">The sequence shown here is derived from an EMBL/GenBank/DDBJ whole genome shotgun (WGS) entry which is preliminary data.</text>
</comment>
<feature type="transmembrane region" description="Helical" evidence="1">
    <location>
        <begin position="6"/>
        <end position="24"/>
    </location>
</feature>
<dbReference type="Proteomes" id="UP000436016">
    <property type="component" value="Unassembled WGS sequence"/>
</dbReference>
<dbReference type="RefSeq" id="WP_160856451.1">
    <property type="nucleotide sequence ID" value="NZ_WUWG01000008.1"/>
</dbReference>